<dbReference type="Proteomes" id="UP000886814">
    <property type="component" value="Unassembled WGS sequence"/>
</dbReference>
<dbReference type="EMBL" id="DXIQ01000054">
    <property type="protein sequence ID" value="HIV39058.1"/>
    <property type="molecule type" value="Genomic_DNA"/>
</dbReference>
<protein>
    <submittedName>
        <fullName evidence="1">Cof-type HAD-IIB family hydrolase</fullName>
    </submittedName>
</protein>
<dbReference type="NCBIfam" id="TIGR00099">
    <property type="entry name" value="Cof-subfamily"/>
    <property type="match status" value="1"/>
</dbReference>
<organism evidence="1 2">
    <name type="scientific">Candidatus Blautia stercorigallinarum</name>
    <dbReference type="NCBI Taxonomy" id="2838501"/>
    <lineage>
        <taxon>Bacteria</taxon>
        <taxon>Bacillati</taxon>
        <taxon>Bacillota</taxon>
        <taxon>Clostridia</taxon>
        <taxon>Lachnospirales</taxon>
        <taxon>Lachnospiraceae</taxon>
        <taxon>Blautia</taxon>
    </lineage>
</organism>
<dbReference type="SFLD" id="SFLDG01140">
    <property type="entry name" value="C2.B:_Phosphomannomutase_and_P"/>
    <property type="match status" value="1"/>
</dbReference>
<gene>
    <name evidence="1" type="ORF">H9747_08690</name>
</gene>
<dbReference type="GO" id="GO:0016791">
    <property type="term" value="F:phosphatase activity"/>
    <property type="evidence" value="ECO:0007669"/>
    <property type="project" value="TreeGrafter"/>
</dbReference>
<dbReference type="InterPro" id="IPR000150">
    <property type="entry name" value="Cof"/>
</dbReference>
<dbReference type="NCBIfam" id="TIGR01484">
    <property type="entry name" value="HAD-SF-IIB"/>
    <property type="match status" value="1"/>
</dbReference>
<evidence type="ECO:0000313" key="1">
    <source>
        <dbReference type="EMBL" id="HIV39058.1"/>
    </source>
</evidence>
<accession>A0A9D1TFC2</accession>
<dbReference type="PANTHER" id="PTHR10000:SF25">
    <property type="entry name" value="PHOSPHATASE YKRA-RELATED"/>
    <property type="match status" value="1"/>
</dbReference>
<dbReference type="SUPFAM" id="SSF56784">
    <property type="entry name" value="HAD-like"/>
    <property type="match status" value="1"/>
</dbReference>
<reference evidence="1" key="2">
    <citation type="submission" date="2021-04" db="EMBL/GenBank/DDBJ databases">
        <authorList>
            <person name="Gilroy R."/>
        </authorList>
    </citation>
    <scope>NUCLEOTIDE SEQUENCE</scope>
    <source>
        <strain evidence="1">CHK195-9823</strain>
    </source>
</reference>
<sequence length="266" mass="30104">MEQKLLFFDIDGTLITEGTGRIPESTRKAIKMAREEGHLLFVNTGRTRTGLPEKVTSLNFDGYVCGCGTNIFLGDKELLSAKLSNELCAEVAKTVRKYKVPVFYEASDAIYFDYEIPDEDGWVGRAQKIFELQGRDIEEVIQGGEKVYDKLLTVLKPTRENQELKEYLSRYFLCIDRGHDMYEVIQKDYSKATGIFFLCKYLGKSIEDCYVFGDSENDRSMLEAVSHSIAMGNGEEAIKACCSYVTKGIEEDGIYAAMEHFGLIKQ</sequence>
<dbReference type="GO" id="GO:0005829">
    <property type="term" value="C:cytosol"/>
    <property type="evidence" value="ECO:0007669"/>
    <property type="project" value="TreeGrafter"/>
</dbReference>
<evidence type="ECO:0000313" key="2">
    <source>
        <dbReference type="Proteomes" id="UP000886814"/>
    </source>
</evidence>
<dbReference type="Gene3D" id="3.40.50.1000">
    <property type="entry name" value="HAD superfamily/HAD-like"/>
    <property type="match status" value="1"/>
</dbReference>
<dbReference type="GO" id="GO:0000287">
    <property type="term" value="F:magnesium ion binding"/>
    <property type="evidence" value="ECO:0007669"/>
    <property type="project" value="TreeGrafter"/>
</dbReference>
<name>A0A9D1TFC2_9FIRM</name>
<dbReference type="Pfam" id="PF08282">
    <property type="entry name" value="Hydrolase_3"/>
    <property type="match status" value="1"/>
</dbReference>
<keyword evidence="1" id="KW-0378">Hydrolase</keyword>
<dbReference type="PANTHER" id="PTHR10000">
    <property type="entry name" value="PHOSPHOSERINE PHOSPHATASE"/>
    <property type="match status" value="1"/>
</dbReference>
<dbReference type="InterPro" id="IPR006379">
    <property type="entry name" value="HAD-SF_hydro_IIB"/>
</dbReference>
<proteinExistence type="predicted"/>
<comment type="caution">
    <text evidence="1">The sequence shown here is derived from an EMBL/GenBank/DDBJ whole genome shotgun (WGS) entry which is preliminary data.</text>
</comment>
<dbReference type="PROSITE" id="PS01229">
    <property type="entry name" value="COF_2"/>
    <property type="match status" value="1"/>
</dbReference>
<dbReference type="AlphaFoldDB" id="A0A9D1TFC2"/>
<dbReference type="Gene3D" id="3.30.1240.10">
    <property type="match status" value="1"/>
</dbReference>
<reference evidence="1" key="1">
    <citation type="journal article" date="2021" name="PeerJ">
        <title>Extensive microbial diversity within the chicken gut microbiome revealed by metagenomics and culture.</title>
        <authorList>
            <person name="Gilroy R."/>
            <person name="Ravi A."/>
            <person name="Getino M."/>
            <person name="Pursley I."/>
            <person name="Horton D.L."/>
            <person name="Alikhan N.F."/>
            <person name="Baker D."/>
            <person name="Gharbi K."/>
            <person name="Hall N."/>
            <person name="Watson M."/>
            <person name="Adriaenssens E.M."/>
            <person name="Foster-Nyarko E."/>
            <person name="Jarju S."/>
            <person name="Secka A."/>
            <person name="Antonio M."/>
            <person name="Oren A."/>
            <person name="Chaudhuri R.R."/>
            <person name="La Ragione R."/>
            <person name="Hildebrand F."/>
            <person name="Pallen M.J."/>
        </authorList>
    </citation>
    <scope>NUCLEOTIDE SEQUENCE</scope>
    <source>
        <strain evidence="1">CHK195-9823</strain>
    </source>
</reference>
<dbReference type="InterPro" id="IPR036412">
    <property type="entry name" value="HAD-like_sf"/>
</dbReference>
<dbReference type="SFLD" id="SFLDS00003">
    <property type="entry name" value="Haloacid_Dehalogenase"/>
    <property type="match status" value="1"/>
</dbReference>
<dbReference type="InterPro" id="IPR023214">
    <property type="entry name" value="HAD_sf"/>
</dbReference>